<gene>
    <name evidence="1" type="ORF">HF086_016456</name>
</gene>
<sequence>MSKKISEKRNNEIHDRLIIGKHIINKIKESTSIRLNASQPLKSVVSQYTGVTEDIVEKALMNKNKKTFTDWYNFNKGALSPPILRFEDVRQVIVDHYVNQLQIPNKKSIFEALSKLERYKNYSALNLPNDLYYIGFKWKRLPNSKKYIVVEKSEQFMTRMRYFQRMKEYRSNNRVLIHVERTSVKCPQTAGIVLAACLQMGIIACYQPSQSENTDSWLKPLINEIPKNSVFVMQLASTSEGKMDTFPNVHSRTDELIKWLDAHNIPHGPNQHNAELYALIQKYKHVYPPTYNFVSILEAAGHEVVIRPPQLSDSFFDISDKLSRLGDQTSEQIREELYTIFNEYSSAQWLEADRKMATKEMLMYEEDQKLELILDNLMDKINDGCMCEEDFEECDGKECDVEFLDRLCLPYEVLQPRLC</sequence>
<evidence type="ECO:0000313" key="1">
    <source>
        <dbReference type="EMBL" id="KAH9643906.1"/>
    </source>
</evidence>
<reference evidence="1" key="1">
    <citation type="journal article" date="2021" name="G3 (Bethesda)">
        <title>Genome and transcriptome analysis of the beet armyworm Spodoptera exigua reveals targets for pest control. .</title>
        <authorList>
            <person name="Simon S."/>
            <person name="Breeschoten T."/>
            <person name="Jansen H.J."/>
            <person name="Dirks R.P."/>
            <person name="Schranz M.E."/>
            <person name="Ros V.I.D."/>
        </authorList>
    </citation>
    <scope>NUCLEOTIDE SEQUENCE</scope>
    <source>
        <strain evidence="1">TB_SE_WUR_2020</strain>
    </source>
</reference>
<dbReference type="Proteomes" id="UP000814243">
    <property type="component" value="Unassembled WGS sequence"/>
</dbReference>
<protein>
    <submittedName>
        <fullName evidence="1">Uncharacterized protein</fullName>
    </submittedName>
</protein>
<name>A0A922SNJ7_SPOEX</name>
<proteinExistence type="predicted"/>
<comment type="caution">
    <text evidence="1">The sequence shown here is derived from an EMBL/GenBank/DDBJ whole genome shotgun (WGS) entry which is preliminary data.</text>
</comment>
<organism evidence="1 2">
    <name type="scientific">Spodoptera exigua</name>
    <name type="common">Beet armyworm</name>
    <name type="synonym">Noctua fulgens</name>
    <dbReference type="NCBI Taxonomy" id="7107"/>
    <lineage>
        <taxon>Eukaryota</taxon>
        <taxon>Metazoa</taxon>
        <taxon>Ecdysozoa</taxon>
        <taxon>Arthropoda</taxon>
        <taxon>Hexapoda</taxon>
        <taxon>Insecta</taxon>
        <taxon>Pterygota</taxon>
        <taxon>Neoptera</taxon>
        <taxon>Endopterygota</taxon>
        <taxon>Lepidoptera</taxon>
        <taxon>Glossata</taxon>
        <taxon>Ditrysia</taxon>
        <taxon>Noctuoidea</taxon>
        <taxon>Noctuidae</taxon>
        <taxon>Amphipyrinae</taxon>
        <taxon>Spodoptera</taxon>
    </lineage>
</organism>
<dbReference type="AlphaFoldDB" id="A0A922SNJ7"/>
<dbReference type="EMBL" id="JACEFF010000106">
    <property type="protein sequence ID" value="KAH9643906.1"/>
    <property type="molecule type" value="Genomic_DNA"/>
</dbReference>
<evidence type="ECO:0000313" key="2">
    <source>
        <dbReference type="Proteomes" id="UP000814243"/>
    </source>
</evidence>
<accession>A0A922SNJ7</accession>